<keyword evidence="4 6" id="KW-1005">Bacterial flagellum biogenesis</keyword>
<dbReference type="PIRSF" id="PIRSF039090">
    <property type="entry name" value="Flis"/>
    <property type="match status" value="1"/>
</dbReference>
<dbReference type="STRING" id="1529.SAMN04487885_11235"/>
<dbReference type="RefSeq" id="WP_074845531.1">
    <property type="nucleotide sequence ID" value="NZ_FOOE01000012.1"/>
</dbReference>
<sequence>MHCANPYNVYKQNSINMASKENLLIMLVDATVRCTKIARKAIEDRNIPLAHKELTRVQDIYIELMATLNMDGGDFTKDLYKLYEFVKDKLYEANIKKDVAIIDEVMPIIEEIRNMWHEASKLAVAK</sequence>
<gene>
    <name evidence="7" type="ORF">SAMN04487885_11235</name>
</gene>
<keyword evidence="7" id="KW-0966">Cell projection</keyword>
<dbReference type="NCBIfam" id="TIGR00208">
    <property type="entry name" value="fliS"/>
    <property type="match status" value="1"/>
</dbReference>
<dbReference type="AlphaFoldDB" id="A0A1I2LZ63"/>
<name>A0A1I2LZ63_9CLOT</name>
<comment type="subcellular location">
    <subcellularLocation>
        <location evidence="1 6">Cytoplasm</location>
        <location evidence="1 6">Cytosol</location>
    </subcellularLocation>
</comment>
<dbReference type="PANTHER" id="PTHR34773">
    <property type="entry name" value="FLAGELLAR SECRETION CHAPERONE FLIS"/>
    <property type="match status" value="1"/>
</dbReference>
<keyword evidence="7" id="KW-0282">Flagellum</keyword>
<dbReference type="Pfam" id="PF02561">
    <property type="entry name" value="FliS"/>
    <property type="match status" value="1"/>
</dbReference>
<evidence type="ECO:0000256" key="1">
    <source>
        <dbReference type="ARBA" id="ARBA00004514"/>
    </source>
</evidence>
<evidence type="ECO:0000256" key="6">
    <source>
        <dbReference type="PIRNR" id="PIRNR039090"/>
    </source>
</evidence>
<dbReference type="EMBL" id="FOOE01000012">
    <property type="protein sequence ID" value="SFF83860.1"/>
    <property type="molecule type" value="Genomic_DNA"/>
</dbReference>
<keyword evidence="8" id="KW-1185">Reference proteome</keyword>
<dbReference type="InterPro" id="IPR036584">
    <property type="entry name" value="FliS_sf"/>
</dbReference>
<dbReference type="GO" id="GO:0005829">
    <property type="term" value="C:cytosol"/>
    <property type="evidence" value="ECO:0007669"/>
    <property type="project" value="UniProtKB-SubCell"/>
</dbReference>
<keyword evidence="3 6" id="KW-0963">Cytoplasm</keyword>
<protein>
    <recommendedName>
        <fullName evidence="6">Flagellar secretion chaperone FliS</fullName>
    </recommendedName>
</protein>
<evidence type="ECO:0000256" key="3">
    <source>
        <dbReference type="ARBA" id="ARBA00022490"/>
    </source>
</evidence>
<dbReference type="PANTHER" id="PTHR34773:SF1">
    <property type="entry name" value="FLAGELLAR SECRETION CHAPERONE FLIS"/>
    <property type="match status" value="1"/>
</dbReference>
<keyword evidence="5" id="KW-0143">Chaperone</keyword>
<dbReference type="InterPro" id="IPR003713">
    <property type="entry name" value="FliS"/>
</dbReference>
<dbReference type="SUPFAM" id="SSF101116">
    <property type="entry name" value="Flagellar export chaperone FliS"/>
    <property type="match status" value="1"/>
</dbReference>
<dbReference type="OrthoDB" id="1524959at2"/>
<reference evidence="7 8" key="1">
    <citation type="submission" date="2016-10" db="EMBL/GenBank/DDBJ databases">
        <authorList>
            <person name="de Groot N.N."/>
        </authorList>
    </citation>
    <scope>NUCLEOTIDE SEQUENCE [LARGE SCALE GENOMIC DNA]</scope>
    <source>
        <strain evidence="7 8">NLAE-zl-G419</strain>
    </source>
</reference>
<organism evidence="7 8">
    <name type="scientific">Clostridium cadaveris</name>
    <dbReference type="NCBI Taxonomy" id="1529"/>
    <lineage>
        <taxon>Bacteria</taxon>
        <taxon>Bacillati</taxon>
        <taxon>Bacillota</taxon>
        <taxon>Clostridia</taxon>
        <taxon>Eubacteriales</taxon>
        <taxon>Clostridiaceae</taxon>
        <taxon>Clostridium</taxon>
    </lineage>
</organism>
<dbReference type="Proteomes" id="UP000182135">
    <property type="component" value="Unassembled WGS sequence"/>
</dbReference>
<evidence type="ECO:0000313" key="8">
    <source>
        <dbReference type="Proteomes" id="UP000182135"/>
    </source>
</evidence>
<dbReference type="CDD" id="cd16098">
    <property type="entry name" value="FliS"/>
    <property type="match status" value="1"/>
</dbReference>
<comment type="similarity">
    <text evidence="2 6">Belongs to the FliS family.</text>
</comment>
<keyword evidence="7" id="KW-0969">Cilium</keyword>
<evidence type="ECO:0000256" key="2">
    <source>
        <dbReference type="ARBA" id="ARBA00008787"/>
    </source>
</evidence>
<dbReference type="GO" id="GO:0071973">
    <property type="term" value="P:bacterial-type flagellum-dependent cell motility"/>
    <property type="evidence" value="ECO:0007669"/>
    <property type="project" value="TreeGrafter"/>
</dbReference>
<accession>A0A1I2LZ63</accession>
<proteinExistence type="inferred from homology"/>
<evidence type="ECO:0000256" key="4">
    <source>
        <dbReference type="ARBA" id="ARBA00022795"/>
    </source>
</evidence>
<dbReference type="Gene3D" id="1.20.120.340">
    <property type="entry name" value="Flagellar protein FliS"/>
    <property type="match status" value="1"/>
</dbReference>
<evidence type="ECO:0000256" key="5">
    <source>
        <dbReference type="ARBA" id="ARBA00023186"/>
    </source>
</evidence>
<evidence type="ECO:0000313" key="7">
    <source>
        <dbReference type="EMBL" id="SFF83860.1"/>
    </source>
</evidence>
<dbReference type="eggNOG" id="COG1516">
    <property type="taxonomic scope" value="Bacteria"/>
</dbReference>
<dbReference type="GO" id="GO:0044780">
    <property type="term" value="P:bacterial-type flagellum assembly"/>
    <property type="evidence" value="ECO:0007669"/>
    <property type="project" value="InterPro"/>
</dbReference>